<keyword evidence="7" id="KW-1185">Reference proteome</keyword>
<evidence type="ECO:0000313" key="7">
    <source>
        <dbReference type="Proteomes" id="UP001162131"/>
    </source>
</evidence>
<evidence type="ECO:0000256" key="1">
    <source>
        <dbReference type="ARBA" id="ARBA00022737"/>
    </source>
</evidence>
<dbReference type="InterPro" id="IPR003959">
    <property type="entry name" value="ATPase_AAA_core"/>
</dbReference>
<dbReference type="InterPro" id="IPR003960">
    <property type="entry name" value="ATPase_AAA_CS"/>
</dbReference>
<dbReference type="Pfam" id="PF17862">
    <property type="entry name" value="AAA_lid_3"/>
    <property type="match status" value="2"/>
</dbReference>
<evidence type="ECO:0000256" key="2">
    <source>
        <dbReference type="ARBA" id="ARBA00022741"/>
    </source>
</evidence>
<name>A0AAU9K9E2_9CILI</name>
<comment type="similarity">
    <text evidence="4">Belongs to the AAA ATPase family.</text>
</comment>
<dbReference type="CDD" id="cd19511">
    <property type="entry name" value="RecA-like_CDC48_r2-like"/>
    <property type="match status" value="1"/>
</dbReference>
<proteinExistence type="inferred from homology"/>
<dbReference type="PANTHER" id="PTHR23077">
    <property type="entry name" value="AAA-FAMILY ATPASE"/>
    <property type="match status" value="1"/>
</dbReference>
<reference evidence="6" key="1">
    <citation type="submission" date="2021-09" db="EMBL/GenBank/DDBJ databases">
        <authorList>
            <consortium name="AG Swart"/>
            <person name="Singh M."/>
            <person name="Singh A."/>
            <person name="Seah K."/>
            <person name="Emmerich C."/>
        </authorList>
    </citation>
    <scope>NUCLEOTIDE SEQUENCE</scope>
    <source>
        <strain evidence="6">ATCC30299</strain>
    </source>
</reference>
<keyword evidence="3 4" id="KW-0067">ATP-binding</keyword>
<accession>A0AAU9K9E2</accession>
<dbReference type="GO" id="GO:0016887">
    <property type="term" value="F:ATP hydrolysis activity"/>
    <property type="evidence" value="ECO:0007669"/>
    <property type="project" value="InterPro"/>
</dbReference>
<dbReference type="SUPFAM" id="SSF52540">
    <property type="entry name" value="P-loop containing nucleoside triphosphate hydrolases"/>
    <property type="match status" value="2"/>
</dbReference>
<protein>
    <recommendedName>
        <fullName evidence="5">AAA+ ATPase domain-containing protein</fullName>
    </recommendedName>
</protein>
<organism evidence="6 7">
    <name type="scientific">Blepharisma stoltei</name>
    <dbReference type="NCBI Taxonomy" id="1481888"/>
    <lineage>
        <taxon>Eukaryota</taxon>
        <taxon>Sar</taxon>
        <taxon>Alveolata</taxon>
        <taxon>Ciliophora</taxon>
        <taxon>Postciliodesmatophora</taxon>
        <taxon>Heterotrichea</taxon>
        <taxon>Heterotrichida</taxon>
        <taxon>Blepharismidae</taxon>
        <taxon>Blepharisma</taxon>
    </lineage>
</organism>
<feature type="domain" description="AAA+ ATPase" evidence="5">
    <location>
        <begin position="158"/>
        <end position="293"/>
    </location>
</feature>
<dbReference type="EMBL" id="CAJZBQ010000062">
    <property type="protein sequence ID" value="CAG9335617.1"/>
    <property type="molecule type" value="Genomic_DNA"/>
</dbReference>
<evidence type="ECO:0000313" key="6">
    <source>
        <dbReference type="EMBL" id="CAG9335617.1"/>
    </source>
</evidence>
<comment type="caution">
    <text evidence="6">The sequence shown here is derived from an EMBL/GenBank/DDBJ whole genome shotgun (WGS) entry which is preliminary data.</text>
</comment>
<dbReference type="FunFam" id="3.40.50.300:FF:000012">
    <property type="entry name" value="Transitional endoplasmic reticulum ATPase"/>
    <property type="match status" value="1"/>
</dbReference>
<dbReference type="InterPro" id="IPR003593">
    <property type="entry name" value="AAA+_ATPase"/>
</dbReference>
<dbReference type="Gene3D" id="3.40.50.300">
    <property type="entry name" value="P-loop containing nucleotide triphosphate hydrolases"/>
    <property type="match status" value="2"/>
</dbReference>
<keyword evidence="2 4" id="KW-0547">Nucleotide-binding</keyword>
<feature type="domain" description="AAA+ ATPase" evidence="5">
    <location>
        <begin position="419"/>
        <end position="555"/>
    </location>
</feature>
<dbReference type="Proteomes" id="UP001162131">
    <property type="component" value="Unassembled WGS sequence"/>
</dbReference>
<sequence>MPPKKKAEPIESSIEQFKGEAQEIELEAIELTDDVTSLGNRLFICYLRQHLIGKGVLNNQIIQIQIYGRPQNFKLTITLEAQLDSLSINEEASLPYLITKATQFHIKSKPEIPKEPEKEVKVLPIRIGGLHSQLQNLKQIVEISLVCPEIYEELNIPAPKGVLLYGPPGTGKTMIARYIAEQTKAKLIIFNNSIFSKFVGESEQKIHELFDEARSAAPAIIFIDEIDTLCPKRDSGIEEYQKRIVTTFLSELDGVTSNSKVLVIATTNRQNTLDAALRRPGRLDKEIEIPVPSRDDRLEIITLICENMKKVRLSAEEMGMLLEQTHGFVGADLVSLCREAGIRAIARYQLGNQLEVTYEDFIGALSEVSPSALRDLIIEVPKVKWSDIGGYDEVKLQIKQAVEWPLEYPEKFEKFALRPSKGILLYGPPGCSKTMLAKAVATESKMNFMAIKGPELFSKYVGETERSIREIFRKARMCAPSIIFIDEIDAIGSHREEDSSGVNEKVLTTLLNEMDGIEVLKDVIILAATNRPNIIDKALVRPGRIDKMIYIPLPDRTARELILSLSMSKMPISGDVNITEIAGILEGYSGAEVVLIPREAGILAITENLDAEVVNKNHFMQAIAKIKPRTTREEIQFYEAFERNLNKIN</sequence>
<keyword evidence="1" id="KW-0677">Repeat</keyword>
<dbReference type="GO" id="GO:0005524">
    <property type="term" value="F:ATP binding"/>
    <property type="evidence" value="ECO:0007669"/>
    <property type="project" value="UniProtKB-KW"/>
</dbReference>
<dbReference type="PROSITE" id="PS00674">
    <property type="entry name" value="AAA"/>
    <property type="match status" value="2"/>
</dbReference>
<evidence type="ECO:0000256" key="4">
    <source>
        <dbReference type="RuleBase" id="RU003651"/>
    </source>
</evidence>
<dbReference type="InterPro" id="IPR041569">
    <property type="entry name" value="AAA_lid_3"/>
</dbReference>
<dbReference type="SMART" id="SM00382">
    <property type="entry name" value="AAA"/>
    <property type="match status" value="2"/>
</dbReference>
<gene>
    <name evidence="6" type="ORF">BSTOLATCC_MIC64082</name>
</gene>
<dbReference type="Gene3D" id="1.10.8.60">
    <property type="match status" value="2"/>
</dbReference>
<evidence type="ECO:0000256" key="3">
    <source>
        <dbReference type="ARBA" id="ARBA00022840"/>
    </source>
</evidence>
<dbReference type="InterPro" id="IPR027417">
    <property type="entry name" value="P-loop_NTPase"/>
</dbReference>
<dbReference type="AlphaFoldDB" id="A0AAU9K9E2"/>
<dbReference type="GO" id="GO:0005737">
    <property type="term" value="C:cytoplasm"/>
    <property type="evidence" value="ECO:0007669"/>
    <property type="project" value="TreeGrafter"/>
</dbReference>
<dbReference type="InterPro" id="IPR050168">
    <property type="entry name" value="AAA_ATPase_domain"/>
</dbReference>
<dbReference type="FunFam" id="3.40.50.300:FF:000018">
    <property type="entry name" value="Cell division control 48"/>
    <property type="match status" value="1"/>
</dbReference>
<dbReference type="PANTHER" id="PTHR23077:SF27">
    <property type="entry name" value="ATPASE FAMILY GENE 2 PROTEIN HOMOLOG A"/>
    <property type="match status" value="1"/>
</dbReference>
<dbReference type="Pfam" id="PF00004">
    <property type="entry name" value="AAA"/>
    <property type="match status" value="2"/>
</dbReference>
<evidence type="ECO:0000259" key="5">
    <source>
        <dbReference type="SMART" id="SM00382"/>
    </source>
</evidence>